<protein>
    <recommendedName>
        <fullName evidence="3">Dermonecrotic toxin</fullName>
    </recommendedName>
</protein>
<evidence type="ECO:0000313" key="2">
    <source>
        <dbReference type="Proteomes" id="UP001239418"/>
    </source>
</evidence>
<dbReference type="Proteomes" id="UP001239418">
    <property type="component" value="Chromosome"/>
</dbReference>
<organism evidence="1 2">
    <name type="scientific">Pseudomonas cucumis</name>
    <dbReference type="NCBI Taxonomy" id="2954082"/>
    <lineage>
        <taxon>Bacteria</taxon>
        <taxon>Pseudomonadati</taxon>
        <taxon>Pseudomonadota</taxon>
        <taxon>Gammaproteobacteria</taxon>
        <taxon>Pseudomonadales</taxon>
        <taxon>Pseudomonadaceae</taxon>
        <taxon>Pseudomonas</taxon>
    </lineage>
</organism>
<dbReference type="RefSeq" id="WP_305449661.1">
    <property type="nucleotide sequence ID" value="NZ_CP117454.1"/>
</dbReference>
<dbReference type="EMBL" id="CP117454">
    <property type="protein sequence ID" value="WLG87529.1"/>
    <property type="molecule type" value="Genomic_DNA"/>
</dbReference>
<gene>
    <name evidence="1" type="ORF">PSH97_13780</name>
</gene>
<accession>A0ABY9F3P2</accession>
<dbReference type="Gene3D" id="3.40.390.10">
    <property type="entry name" value="Collagenase (Catalytic Domain)"/>
    <property type="match status" value="1"/>
</dbReference>
<dbReference type="InterPro" id="IPR024079">
    <property type="entry name" value="MetalloPept_cat_dom_sf"/>
</dbReference>
<reference evidence="1 2" key="1">
    <citation type="submission" date="2023-02" db="EMBL/GenBank/DDBJ databases">
        <title>Evolution of Hrp T3SS in non-pathogenic Pseudomonas fluorescens.</title>
        <authorList>
            <person name="Liao K."/>
            <person name="Wei H."/>
            <person name="Gu Y."/>
        </authorList>
    </citation>
    <scope>NUCLEOTIDE SEQUENCE [LARGE SCALE GENOMIC DNA]</scope>
    <source>
        <strain evidence="1 2">FP1935</strain>
    </source>
</reference>
<evidence type="ECO:0000313" key="1">
    <source>
        <dbReference type="EMBL" id="WLG87529.1"/>
    </source>
</evidence>
<sequence length="1277" mass="142741">MIIRHTPPTQRYLSRSVTDTAIQAHHTQSDNSERSEVIYKLKQRGEHLAPSQAITLEGALISLDSGSTLEDALQPGRALLQTMTEQHAFKKLMVTLRLPEHSLFEVTSEGEINARYSGNTIGFANAFKLAPDLNDDLHTLVEMAQLTGGIITLADQVELAQWLKFHGYTIPRTAAEGFRLTEFMQLKPPVSPPLGNYWEMIKAGGDNSVTLSAVQRSEFRKIISSYIKDQSLLEHLVNGILGGRSTPFKRSEAEDILEKIVSSPIAFYWANAYVRDLGWYGAQENQPQTDESLKLMMVTSLLLNLHPGVGEQEPRNHVAGFNLYAVEHMEKSFADVQTEFERHLIENHRITEKNAALAAHLLLAEAAPEFLVRDLPPTLLLGTPQWVELCRIVAVEEIIAPGSTRSMTYAQLQHLSKFDAVSESRKTLDALAAVDPVIDWALFNKIVTPDDVEKSVTDSLEVALDAYARHAKTLAETAQTLSRPLPTRKIVALDILKQVAPGCTYLEQDVLHQTKNRPVEDSYADPFPVSPVELHMSNDLATGDWDLKKGESIYKAFPRMLPNLIAPDGEFYRQFNRDYVAHVQAMNMHLKLAFSSLPLPDRTRLLKGKVTIFTIRPSVAKLQPITTLPMNPIASTLDAILKVTERKPTESHKEIEEATGRYGVVICSHFEGRVTCYELFTLHGTCRENTELAALVQRENLLSTTVRSSKKNYSLPAKVHQLPTNIECYTHGVTPGLVNVSAGVIDKIGELSASPQTSEINGYYQSFYSTEFDSLVNFVLKHRPIATYDELVRECWGQTRLEALRAKREKDLDTFLNFVVPFKSCIEDLNSDDLDRQFQGVAGCTLEAAMTVLLVVGAAAKIASLAAKSMSIATKASAMASTGLGLVSSLFNPLDGASDLLLHGAKLLRKGWRNSVAALDKAVFDARKWSGVTPHRHLAATVDPDTIRLGTWRPAQTSQDAFQVWGIRRNDEWYALNRLGQPWGAKLENFNYKFKLPTLPWHRIMPKSYTQRYMKKAIPAAKAKLDNAIHLLADAEPDTEVRKVLEYLFGTGSDEAAQHIGLKLRAMRKDLDAFTLSNVSFRKADVSAVAALNVPDYKRWKKAVINGTVHKESIKKFIKIYPEHLDDFYRTARYDETRIADVLIHEMSHGAPGTFDLYYGKTLDRVEFDVAPLIDLARNPRMVDPSFSNPYRTVDTEKFTHLHNFESIRPSLPTLVQKHPALYNADSYEVAVSLIDQIKSDPTGFHINMATIATALRSTETDQFIGTLEINLGRVLA</sequence>
<proteinExistence type="predicted"/>
<keyword evidence="2" id="KW-1185">Reference proteome</keyword>
<evidence type="ECO:0008006" key="3">
    <source>
        <dbReference type="Google" id="ProtNLM"/>
    </source>
</evidence>
<name>A0ABY9F3P2_9PSED</name>